<dbReference type="PANTHER" id="PTHR43391:SF14">
    <property type="entry name" value="DEHYDROGENASE_REDUCTASE SDR FAMILY PROTEIN 7-LIKE"/>
    <property type="match status" value="1"/>
</dbReference>
<protein>
    <recommendedName>
        <fullName evidence="6">NAD(P)-binding protein</fullName>
    </recommendedName>
</protein>
<keyword evidence="3" id="KW-0560">Oxidoreductase</keyword>
<dbReference type="EMBL" id="KN818287">
    <property type="protein sequence ID" value="KIL61216.1"/>
    <property type="molecule type" value="Genomic_DNA"/>
</dbReference>
<dbReference type="GO" id="GO:0016491">
    <property type="term" value="F:oxidoreductase activity"/>
    <property type="evidence" value="ECO:0007669"/>
    <property type="project" value="UniProtKB-KW"/>
</dbReference>
<evidence type="ECO:0000313" key="4">
    <source>
        <dbReference type="EMBL" id="KIL61216.1"/>
    </source>
</evidence>
<evidence type="ECO:0000256" key="1">
    <source>
        <dbReference type="ARBA" id="ARBA00006484"/>
    </source>
</evidence>
<sequence>MGLGFFKPRRFSLVPPEKERVVILGATSGIGRAIAVQYAQRGASVCVVGRRENLVNEVVEELKPLTKGSVLGIVADFSEVEDVVRVRDAVEKEWGGLDTLAVVAGVASLQPLLDVAGVENSTGRNPDLSAKATIEGIQHAKDVALAAVKGNFTGPLVTAIAFIPLLQATSASPSIFLMSSPSAVIPTVTKTLYSATKASSLLLYQSLSIEHPKIKFTHFLPSTFEGEFRTGAVDGGPIRDAQDPNKFGMKKEYVAKRSVLAVDRAEKHVFLPWSVGVGHFLYWIKPSIIEKVASKKYSFDA</sequence>
<reference evidence="4 5" key="1">
    <citation type="submission" date="2014-04" db="EMBL/GenBank/DDBJ databases">
        <title>Evolutionary Origins and Diversification of the Mycorrhizal Mutualists.</title>
        <authorList>
            <consortium name="DOE Joint Genome Institute"/>
            <consortium name="Mycorrhizal Genomics Consortium"/>
            <person name="Kohler A."/>
            <person name="Kuo A."/>
            <person name="Nagy L.G."/>
            <person name="Floudas D."/>
            <person name="Copeland A."/>
            <person name="Barry K.W."/>
            <person name="Cichocki N."/>
            <person name="Veneault-Fourrey C."/>
            <person name="LaButti K."/>
            <person name="Lindquist E.A."/>
            <person name="Lipzen A."/>
            <person name="Lundell T."/>
            <person name="Morin E."/>
            <person name="Murat C."/>
            <person name="Riley R."/>
            <person name="Ohm R."/>
            <person name="Sun H."/>
            <person name="Tunlid A."/>
            <person name="Henrissat B."/>
            <person name="Grigoriev I.V."/>
            <person name="Hibbett D.S."/>
            <person name="Martin F."/>
        </authorList>
    </citation>
    <scope>NUCLEOTIDE SEQUENCE [LARGE SCALE GENOMIC DNA]</scope>
    <source>
        <strain evidence="4 5">Koide BX008</strain>
    </source>
</reference>
<accession>A0A0C2WWM4</accession>
<dbReference type="PRINTS" id="PR00081">
    <property type="entry name" value="GDHRDH"/>
</dbReference>
<dbReference type="AlphaFoldDB" id="A0A0C2WWM4"/>
<dbReference type="SUPFAM" id="SSF51735">
    <property type="entry name" value="NAD(P)-binding Rossmann-fold domains"/>
    <property type="match status" value="1"/>
</dbReference>
<dbReference type="Pfam" id="PF00106">
    <property type="entry name" value="adh_short"/>
    <property type="match status" value="1"/>
</dbReference>
<evidence type="ECO:0000313" key="5">
    <source>
        <dbReference type="Proteomes" id="UP000054549"/>
    </source>
</evidence>
<keyword evidence="5" id="KW-1185">Reference proteome</keyword>
<dbReference type="InterPro" id="IPR036291">
    <property type="entry name" value="NAD(P)-bd_dom_sf"/>
</dbReference>
<keyword evidence="2" id="KW-0521">NADP</keyword>
<proteinExistence type="inferred from homology"/>
<dbReference type="OrthoDB" id="37659at2759"/>
<dbReference type="STRING" id="946122.A0A0C2WWM4"/>
<evidence type="ECO:0008006" key="6">
    <source>
        <dbReference type="Google" id="ProtNLM"/>
    </source>
</evidence>
<organism evidence="4 5">
    <name type="scientific">Amanita muscaria (strain Koide BX008)</name>
    <dbReference type="NCBI Taxonomy" id="946122"/>
    <lineage>
        <taxon>Eukaryota</taxon>
        <taxon>Fungi</taxon>
        <taxon>Dikarya</taxon>
        <taxon>Basidiomycota</taxon>
        <taxon>Agaricomycotina</taxon>
        <taxon>Agaricomycetes</taxon>
        <taxon>Agaricomycetidae</taxon>
        <taxon>Agaricales</taxon>
        <taxon>Pluteineae</taxon>
        <taxon>Amanitaceae</taxon>
        <taxon>Amanita</taxon>
    </lineage>
</organism>
<dbReference type="InterPro" id="IPR020904">
    <property type="entry name" value="Sc_DH/Rdtase_CS"/>
</dbReference>
<evidence type="ECO:0000256" key="2">
    <source>
        <dbReference type="ARBA" id="ARBA00022857"/>
    </source>
</evidence>
<comment type="similarity">
    <text evidence="1">Belongs to the short-chain dehydrogenases/reductases (SDR) family.</text>
</comment>
<dbReference type="HOGENOM" id="CLU_056799_1_0_1"/>
<dbReference type="PANTHER" id="PTHR43391">
    <property type="entry name" value="RETINOL DEHYDROGENASE-RELATED"/>
    <property type="match status" value="1"/>
</dbReference>
<name>A0A0C2WWM4_AMAMK</name>
<gene>
    <name evidence="4" type="ORF">M378DRAFT_82829</name>
</gene>
<dbReference type="Proteomes" id="UP000054549">
    <property type="component" value="Unassembled WGS sequence"/>
</dbReference>
<evidence type="ECO:0000256" key="3">
    <source>
        <dbReference type="ARBA" id="ARBA00023002"/>
    </source>
</evidence>
<dbReference type="InterPro" id="IPR002347">
    <property type="entry name" value="SDR_fam"/>
</dbReference>
<dbReference type="GO" id="GO:0005829">
    <property type="term" value="C:cytosol"/>
    <property type="evidence" value="ECO:0007669"/>
    <property type="project" value="TreeGrafter"/>
</dbReference>
<dbReference type="PROSITE" id="PS00061">
    <property type="entry name" value="ADH_SHORT"/>
    <property type="match status" value="1"/>
</dbReference>
<dbReference type="Gene3D" id="3.40.50.720">
    <property type="entry name" value="NAD(P)-binding Rossmann-like Domain"/>
    <property type="match status" value="1"/>
</dbReference>
<dbReference type="InParanoid" id="A0A0C2WWM4"/>